<dbReference type="EMBL" id="CM046399">
    <property type="protein sequence ID" value="KAI8528631.1"/>
    <property type="molecule type" value="Genomic_DNA"/>
</dbReference>
<evidence type="ECO:0000313" key="2">
    <source>
        <dbReference type="Proteomes" id="UP001062846"/>
    </source>
</evidence>
<proteinExistence type="predicted"/>
<comment type="caution">
    <text evidence="1">The sequence shown here is derived from an EMBL/GenBank/DDBJ whole genome shotgun (WGS) entry which is preliminary data.</text>
</comment>
<dbReference type="Proteomes" id="UP001062846">
    <property type="component" value="Chromosome 12"/>
</dbReference>
<protein>
    <submittedName>
        <fullName evidence="1">Uncharacterized protein</fullName>
    </submittedName>
</protein>
<evidence type="ECO:0000313" key="1">
    <source>
        <dbReference type="EMBL" id="KAI8528631.1"/>
    </source>
</evidence>
<name>A0ACC0LJB6_RHOML</name>
<keyword evidence="2" id="KW-1185">Reference proteome</keyword>
<organism evidence="1 2">
    <name type="scientific">Rhododendron molle</name>
    <name type="common">Chinese azalea</name>
    <name type="synonym">Azalea mollis</name>
    <dbReference type="NCBI Taxonomy" id="49168"/>
    <lineage>
        <taxon>Eukaryota</taxon>
        <taxon>Viridiplantae</taxon>
        <taxon>Streptophyta</taxon>
        <taxon>Embryophyta</taxon>
        <taxon>Tracheophyta</taxon>
        <taxon>Spermatophyta</taxon>
        <taxon>Magnoliopsida</taxon>
        <taxon>eudicotyledons</taxon>
        <taxon>Gunneridae</taxon>
        <taxon>Pentapetalae</taxon>
        <taxon>asterids</taxon>
        <taxon>Ericales</taxon>
        <taxon>Ericaceae</taxon>
        <taxon>Ericoideae</taxon>
        <taxon>Rhodoreae</taxon>
        <taxon>Rhododendron</taxon>
    </lineage>
</organism>
<reference evidence="1" key="1">
    <citation type="submission" date="2022-02" db="EMBL/GenBank/DDBJ databases">
        <title>Plant Genome Project.</title>
        <authorList>
            <person name="Zhang R.-G."/>
        </authorList>
    </citation>
    <scope>NUCLEOTIDE SEQUENCE</scope>
    <source>
        <strain evidence="1">AT1</strain>
    </source>
</reference>
<accession>A0ACC0LJB6</accession>
<sequence>MQFTPKGLQLARRIPGRRGAVFFYRRNKGGVGKKNKMGGGGAAIHTLTSTCFAIVASDVVTSHLVLHEGKKLRLLDSGDMGSLIRSFDYICTHGLAHEKYYPYTGNKGLCKRLLRMIFGFERIKDFCTILFGGQEQMLLALGYGPLAVTIV</sequence>
<gene>
    <name evidence="1" type="ORF">RHMOL_Rhmol12G0162400</name>
</gene>